<dbReference type="HOGENOM" id="CLU_043916_0_0_2"/>
<keyword evidence="1" id="KW-0472">Membrane</keyword>
<dbReference type="eggNOG" id="arCOG04469">
    <property type="taxonomic scope" value="Archaea"/>
</dbReference>
<evidence type="ECO:0000313" key="3">
    <source>
        <dbReference type="EMBL" id="AEH25308.1"/>
    </source>
</evidence>
<dbReference type="Pfam" id="PF01970">
    <property type="entry name" value="TctA"/>
    <property type="match status" value="1"/>
</dbReference>
<dbReference type="GeneID" id="10838211"/>
<accession>F8AH78</accession>
<name>F8AH78_PYRYC</name>
<feature type="transmembrane region" description="Helical" evidence="1">
    <location>
        <begin position="235"/>
        <end position="256"/>
    </location>
</feature>
<dbReference type="InterPro" id="IPR002823">
    <property type="entry name" value="DUF112_TM"/>
</dbReference>
<keyword evidence="1" id="KW-1133">Transmembrane helix</keyword>
<feature type="transmembrane region" description="Helical" evidence="1">
    <location>
        <begin position="134"/>
        <end position="152"/>
    </location>
</feature>
<feature type="transmembrane region" description="Helical" evidence="1">
    <location>
        <begin position="108"/>
        <end position="127"/>
    </location>
</feature>
<evidence type="ECO:0000259" key="2">
    <source>
        <dbReference type="Pfam" id="PF01970"/>
    </source>
</evidence>
<evidence type="ECO:0000256" key="1">
    <source>
        <dbReference type="SAM" id="Phobius"/>
    </source>
</evidence>
<dbReference type="PANTHER" id="PTHR42204:SF1">
    <property type="entry name" value="INTEGRAL MEMBRANE PROTEIN"/>
    <property type="match status" value="1"/>
</dbReference>
<evidence type="ECO:0000313" key="4">
    <source>
        <dbReference type="Proteomes" id="UP000008386"/>
    </source>
</evidence>
<feature type="transmembrane region" description="Helical" evidence="1">
    <location>
        <begin position="313"/>
        <end position="337"/>
    </location>
</feature>
<feature type="transmembrane region" description="Helical" evidence="1">
    <location>
        <begin position="80"/>
        <end position="102"/>
    </location>
</feature>
<feature type="transmembrane region" description="Helical" evidence="1">
    <location>
        <begin position="196"/>
        <end position="215"/>
    </location>
</feature>
<dbReference type="EMBL" id="CP002779">
    <property type="protein sequence ID" value="AEH25308.1"/>
    <property type="molecule type" value="Genomic_DNA"/>
</dbReference>
<protein>
    <submittedName>
        <fullName evidence="3">Hypothetical membrane protein</fullName>
    </submittedName>
</protein>
<feature type="transmembrane region" description="Helical" evidence="1">
    <location>
        <begin position="288"/>
        <end position="306"/>
    </location>
</feature>
<dbReference type="PANTHER" id="PTHR42204">
    <property type="entry name" value="INTEGRAL MEMBRANE PROTEIN"/>
    <property type="match status" value="1"/>
</dbReference>
<organism evidence="3 4">
    <name type="scientific">Pyrococcus yayanosii (strain CH1 / JCM 16557)</name>
    <dbReference type="NCBI Taxonomy" id="529709"/>
    <lineage>
        <taxon>Archaea</taxon>
        <taxon>Methanobacteriati</taxon>
        <taxon>Methanobacteriota</taxon>
        <taxon>Thermococci</taxon>
        <taxon>Thermococcales</taxon>
        <taxon>Thermococcaceae</taxon>
        <taxon>Pyrococcus</taxon>
    </lineage>
</organism>
<reference evidence="3 4" key="1">
    <citation type="journal article" date="2011" name="J. Bacteriol.">
        <title>Complete genome sequence of the obligate piezophilic hyperthermophilic archaeon Pyrococcus yayanosii CH1.</title>
        <authorList>
            <person name="Jun X."/>
            <person name="Lupeng L."/>
            <person name="Minjuan X."/>
            <person name="Oger P."/>
            <person name="Fengping W."/>
            <person name="Jebbar M."/>
            <person name="Xiang X."/>
        </authorList>
    </citation>
    <scope>NUCLEOTIDE SEQUENCE [LARGE SCALE GENOMIC DNA]</scope>
    <source>
        <strain evidence="4">CH1 / JCM 16557</strain>
    </source>
</reference>
<dbReference type="RefSeq" id="WP_013906364.1">
    <property type="nucleotide sequence ID" value="NC_015680.1"/>
</dbReference>
<dbReference type="KEGG" id="pya:PYCH_16420"/>
<keyword evidence="1" id="KW-0812">Transmembrane</keyword>
<keyword evidence="4" id="KW-1185">Reference proteome</keyword>
<feature type="domain" description="DUF112" evidence="2">
    <location>
        <begin position="6"/>
        <end position="357"/>
    </location>
</feature>
<sequence>MLGEFLKGFILGILTGLTPGLHVNALRRFNLAPATLFTMGTVHTFLDSVPSALFGVPEESTVPSVLPAHRLVLRGRFGEVVQLSLWASFFAFLLSIILLPIYSLLAPLYFPTLGKIAVLVLALLLILRQANRLGAALIFFFSGLLGIVAFSLPLRDPYYHVFTGIFALPPLLESLLNPPREVKVEEAQLLLPFPKLLKFSFFGTLLGALASLLPALTPGQASLLGSAVTRDDRKFLTVVYSTNTAAFAFSLANLALTGRARNGVMVAIGAVPINALPFLYLLGLSAGTLVLLTGPRIAFLVGRLAFKRYRIAVLLVLMFLVSLSLLYDGLLGLFLLAASSSLGLLPPRLRVRRITCMGVLMVPILLG</sequence>
<dbReference type="Proteomes" id="UP000008386">
    <property type="component" value="Chromosome"/>
</dbReference>
<proteinExistence type="predicted"/>
<dbReference type="AlphaFoldDB" id="F8AH78"/>
<gene>
    <name evidence="3" type="ordered locus">PYCH_16420</name>
</gene>
<dbReference type="STRING" id="529709.PYCH_16420"/>